<dbReference type="Proteomes" id="UP000683925">
    <property type="component" value="Unassembled WGS sequence"/>
</dbReference>
<comment type="caution">
    <text evidence="4">The sequence shown here is derived from an EMBL/GenBank/DDBJ whole genome shotgun (WGS) entry which is preliminary data.</text>
</comment>
<dbReference type="GO" id="GO:0098552">
    <property type="term" value="C:side of membrane"/>
    <property type="evidence" value="ECO:0007669"/>
    <property type="project" value="UniProtKB-ARBA"/>
</dbReference>
<dbReference type="PANTHER" id="PTHR10264:SF19">
    <property type="entry name" value="AT06885P-RELATED"/>
    <property type="match status" value="1"/>
</dbReference>
<dbReference type="FunFam" id="3.30.479.30:FF:000004">
    <property type="entry name" value="Putative membrane protease family, stomatin"/>
    <property type="match status" value="1"/>
</dbReference>
<feature type="domain" description="Band 7" evidence="3">
    <location>
        <begin position="71"/>
        <end position="228"/>
    </location>
</feature>
<evidence type="ECO:0000259" key="3">
    <source>
        <dbReference type="SMART" id="SM00244"/>
    </source>
</evidence>
<dbReference type="EMBL" id="CAJJDP010000121">
    <property type="protein sequence ID" value="CAD8200196.1"/>
    <property type="molecule type" value="Genomic_DNA"/>
</dbReference>
<dbReference type="InterPro" id="IPR001107">
    <property type="entry name" value="Band_7"/>
</dbReference>
<sequence>MYHQKQIYPQANQEEFKNEDNRQNVKNAREEIEELEDEKEFDGKYQKCLFKCGECLKCYGTYCPYNIIVGKTFRQIQQGFAGVLLRFGKYNKTTSAGILQLNPCTDTLFIVDCRTQLLNYENQSVITKDNIQIEVSVSLYMRVIEPKRMIFNIYGFEQAIVGLTQTSIRSVIGAFTFQDLLSKRNEIQICIKEFVETHAIDWGIEIEAIMINNIQMDQQTQNTLAQVATETRAAQAKILMAQSNVQSARMMKEAAEMLNSRAAMQIRYLEVVGNVGNETQTKVVIM</sequence>
<organism evidence="4 5">
    <name type="scientific">Paramecium octaurelia</name>
    <dbReference type="NCBI Taxonomy" id="43137"/>
    <lineage>
        <taxon>Eukaryota</taxon>
        <taxon>Sar</taxon>
        <taxon>Alveolata</taxon>
        <taxon>Ciliophora</taxon>
        <taxon>Intramacronucleata</taxon>
        <taxon>Oligohymenophorea</taxon>
        <taxon>Peniculida</taxon>
        <taxon>Parameciidae</taxon>
        <taxon>Paramecium</taxon>
    </lineage>
</organism>
<dbReference type="GO" id="GO:0005886">
    <property type="term" value="C:plasma membrane"/>
    <property type="evidence" value="ECO:0007669"/>
    <property type="project" value="InterPro"/>
</dbReference>
<dbReference type="OrthoDB" id="283711at2759"/>
<dbReference type="PANTHER" id="PTHR10264">
    <property type="entry name" value="BAND 7 PROTEIN-RELATED"/>
    <property type="match status" value="1"/>
</dbReference>
<evidence type="ECO:0000256" key="1">
    <source>
        <dbReference type="ARBA" id="ARBA00008164"/>
    </source>
</evidence>
<protein>
    <recommendedName>
        <fullName evidence="3">Band 7 domain-containing protein</fullName>
    </recommendedName>
</protein>
<proteinExistence type="inferred from homology"/>
<evidence type="ECO:0000256" key="2">
    <source>
        <dbReference type="SAM" id="MobiDB-lite"/>
    </source>
</evidence>
<accession>A0A8S1XG26</accession>
<dbReference type="InterPro" id="IPR043202">
    <property type="entry name" value="Band-7_stomatin-like"/>
</dbReference>
<dbReference type="AlphaFoldDB" id="A0A8S1XG26"/>
<feature type="compositionally biased region" description="Basic and acidic residues" evidence="2">
    <location>
        <begin position="14"/>
        <end position="24"/>
    </location>
</feature>
<comment type="similarity">
    <text evidence="1">Belongs to the band 7/mec-2 family.</text>
</comment>
<evidence type="ECO:0000313" key="5">
    <source>
        <dbReference type="Proteomes" id="UP000683925"/>
    </source>
</evidence>
<evidence type="ECO:0000313" key="4">
    <source>
        <dbReference type="EMBL" id="CAD8200196.1"/>
    </source>
</evidence>
<name>A0A8S1XG26_PAROT</name>
<dbReference type="Pfam" id="PF01145">
    <property type="entry name" value="Band_7"/>
    <property type="match status" value="1"/>
</dbReference>
<dbReference type="OMA" id="PISVCFC"/>
<dbReference type="SMART" id="SM00244">
    <property type="entry name" value="PHB"/>
    <property type="match status" value="1"/>
</dbReference>
<keyword evidence="5" id="KW-1185">Reference proteome</keyword>
<gene>
    <name evidence="4" type="ORF">POCTA_138.1.T1210105</name>
</gene>
<reference evidence="4" key="1">
    <citation type="submission" date="2021-01" db="EMBL/GenBank/DDBJ databases">
        <authorList>
            <consortium name="Genoscope - CEA"/>
            <person name="William W."/>
        </authorList>
    </citation>
    <scope>NUCLEOTIDE SEQUENCE</scope>
</reference>
<feature type="region of interest" description="Disordered" evidence="2">
    <location>
        <begin position="1"/>
        <end position="24"/>
    </location>
</feature>